<reference evidence="1 2" key="1">
    <citation type="journal article" date="2011" name="J. Bacteriol.">
        <title>Draft genome sequence of the polycyclic aromatic hydrocarbon-degrading, genetically engineered bioluminescent bioreporter Pseudomonas fluorescens HK44.</title>
        <authorList>
            <person name="Chauhan A."/>
            <person name="Layton A.C."/>
            <person name="Williams D.E."/>
            <person name="Smartt A.E."/>
            <person name="Ripp S."/>
            <person name="Karpinets T.V."/>
            <person name="Brown S.D."/>
            <person name="Sayler G.S."/>
        </authorList>
    </citation>
    <scope>NUCLEOTIDE SEQUENCE [LARGE SCALE GENOMIC DNA]</scope>
    <source>
        <strain evidence="1 2">HK44</strain>
    </source>
</reference>
<dbReference type="NCBIfam" id="NF040717">
    <property type="entry name" value="BcsR_only"/>
    <property type="match status" value="1"/>
</dbReference>
<evidence type="ECO:0008006" key="3">
    <source>
        <dbReference type="Google" id="ProtNLM"/>
    </source>
</evidence>
<accession>A0A010SPK7</accession>
<dbReference type="EMBL" id="AFOY02000015">
    <property type="protein sequence ID" value="EXF93043.1"/>
    <property type="molecule type" value="Genomic_DNA"/>
</dbReference>
<dbReference type="RefSeq" id="WP_019690728.1">
    <property type="nucleotide sequence ID" value="NZ_AFOY02000015.1"/>
</dbReference>
<dbReference type="Pfam" id="PF10945">
    <property type="entry name" value="CBP_BcsR"/>
    <property type="match status" value="1"/>
</dbReference>
<name>A0A010SPK7_PSEFL</name>
<comment type="caution">
    <text evidence="1">The sequence shown here is derived from an EMBL/GenBank/DDBJ whole genome shotgun (WGS) entry which is preliminary data.</text>
</comment>
<dbReference type="OrthoDB" id="6988851at2"/>
<dbReference type="InterPro" id="IPR024487">
    <property type="entry name" value="CBP_BcsR"/>
</dbReference>
<dbReference type="PATRIC" id="fig|1042209.11.peg.3351"/>
<organism evidence="1 2">
    <name type="scientific">Pseudomonas fluorescens HK44</name>
    <dbReference type="NCBI Taxonomy" id="1042209"/>
    <lineage>
        <taxon>Bacteria</taxon>
        <taxon>Pseudomonadati</taxon>
        <taxon>Pseudomonadota</taxon>
        <taxon>Gammaproteobacteria</taxon>
        <taxon>Pseudomonadales</taxon>
        <taxon>Pseudomonadaceae</taxon>
        <taxon>Pseudomonas</taxon>
    </lineage>
</organism>
<dbReference type="AlphaFoldDB" id="A0A010SPK7"/>
<proteinExistence type="predicted"/>
<gene>
    <name evidence="1" type="ORF">HK44_004950</name>
</gene>
<evidence type="ECO:0000313" key="1">
    <source>
        <dbReference type="EMBL" id="EXF93043.1"/>
    </source>
</evidence>
<evidence type="ECO:0000313" key="2">
    <source>
        <dbReference type="Proteomes" id="UP000022611"/>
    </source>
</evidence>
<protein>
    <recommendedName>
        <fullName evidence="3">Cellulose biosynthesis protein BcsR</fullName>
    </recommendedName>
</protein>
<sequence length="80" mass="9165">MAALPTALQVKTRVQSRADRADDIARLKLELELPELDYVDTSAQIELQKALHRWPLLAEMERLQVAVQPKMHQCELETLS</sequence>
<dbReference type="HOGENOM" id="CLU_2587025_0_0_6"/>
<dbReference type="Proteomes" id="UP000022611">
    <property type="component" value="Unassembled WGS sequence"/>
</dbReference>